<gene>
    <name evidence="2" type="ORF">NDU88_005776</name>
</gene>
<evidence type="ECO:0000256" key="1">
    <source>
        <dbReference type="SAM" id="MobiDB-lite"/>
    </source>
</evidence>
<dbReference type="AlphaFoldDB" id="A0AAV7N0C3"/>
<accession>A0AAV7N0C3</accession>
<sequence>MGPLRGPLQAPPTGEAKPRPARPQGRVQIPPQQEASTPMSDLGEPPQLKFMQPAWPPQAVRKPGPVGSLRACRHQGRAAPPPARPQWLYGSRPLGPQPRGAAVRCNCRAGPPSISSPPGHSFSTQSALKPRRASSTTGQEQARPTTPPPTAAGPSPAQNQERAGAPPTTTARPARGVRNQPLQQDKCRKKP</sequence>
<evidence type="ECO:0000313" key="2">
    <source>
        <dbReference type="EMBL" id="KAJ1108400.1"/>
    </source>
</evidence>
<dbReference type="EMBL" id="JANPWB010000013">
    <property type="protein sequence ID" value="KAJ1108400.1"/>
    <property type="molecule type" value="Genomic_DNA"/>
</dbReference>
<feature type="compositionally biased region" description="Low complexity" evidence="1">
    <location>
        <begin position="152"/>
        <end position="176"/>
    </location>
</feature>
<feature type="region of interest" description="Disordered" evidence="1">
    <location>
        <begin position="1"/>
        <end position="191"/>
    </location>
</feature>
<keyword evidence="3" id="KW-1185">Reference proteome</keyword>
<dbReference type="Proteomes" id="UP001066276">
    <property type="component" value="Chromosome 9"/>
</dbReference>
<feature type="compositionally biased region" description="Low complexity" evidence="1">
    <location>
        <begin position="111"/>
        <end position="123"/>
    </location>
</feature>
<feature type="compositionally biased region" description="Polar residues" evidence="1">
    <location>
        <begin position="30"/>
        <end position="39"/>
    </location>
</feature>
<feature type="compositionally biased region" description="Polar residues" evidence="1">
    <location>
        <begin position="133"/>
        <end position="143"/>
    </location>
</feature>
<comment type="caution">
    <text evidence="2">The sequence shown here is derived from an EMBL/GenBank/DDBJ whole genome shotgun (WGS) entry which is preliminary data.</text>
</comment>
<reference evidence="2" key="1">
    <citation type="journal article" date="2022" name="bioRxiv">
        <title>Sequencing and chromosome-scale assembly of the giantPleurodeles waltlgenome.</title>
        <authorList>
            <person name="Brown T."/>
            <person name="Elewa A."/>
            <person name="Iarovenko S."/>
            <person name="Subramanian E."/>
            <person name="Araus A.J."/>
            <person name="Petzold A."/>
            <person name="Susuki M."/>
            <person name="Suzuki K.-i.T."/>
            <person name="Hayashi T."/>
            <person name="Toyoda A."/>
            <person name="Oliveira C."/>
            <person name="Osipova E."/>
            <person name="Leigh N.D."/>
            <person name="Simon A."/>
            <person name="Yun M.H."/>
        </authorList>
    </citation>
    <scope>NUCLEOTIDE SEQUENCE</scope>
    <source>
        <strain evidence="2">20211129_DDA</strain>
        <tissue evidence="2">Liver</tissue>
    </source>
</reference>
<name>A0AAV7N0C3_PLEWA</name>
<evidence type="ECO:0000313" key="3">
    <source>
        <dbReference type="Proteomes" id="UP001066276"/>
    </source>
</evidence>
<organism evidence="2 3">
    <name type="scientific">Pleurodeles waltl</name>
    <name type="common">Iberian ribbed newt</name>
    <dbReference type="NCBI Taxonomy" id="8319"/>
    <lineage>
        <taxon>Eukaryota</taxon>
        <taxon>Metazoa</taxon>
        <taxon>Chordata</taxon>
        <taxon>Craniata</taxon>
        <taxon>Vertebrata</taxon>
        <taxon>Euteleostomi</taxon>
        <taxon>Amphibia</taxon>
        <taxon>Batrachia</taxon>
        <taxon>Caudata</taxon>
        <taxon>Salamandroidea</taxon>
        <taxon>Salamandridae</taxon>
        <taxon>Pleurodelinae</taxon>
        <taxon>Pleurodeles</taxon>
    </lineage>
</organism>
<proteinExistence type="predicted"/>
<protein>
    <submittedName>
        <fullName evidence="2">Uncharacterized protein</fullName>
    </submittedName>
</protein>